<dbReference type="Gene3D" id="1.10.8.500">
    <property type="entry name" value="HAMP domain in histidine kinase"/>
    <property type="match status" value="1"/>
</dbReference>
<keyword evidence="10" id="KW-0175">Coiled coil</keyword>
<keyword evidence="6" id="KW-0547">Nucleotide-binding</keyword>
<dbReference type="GO" id="GO:0005524">
    <property type="term" value="F:ATP binding"/>
    <property type="evidence" value="ECO:0007669"/>
    <property type="project" value="UniProtKB-KW"/>
</dbReference>
<dbReference type="Pfam" id="PF02518">
    <property type="entry name" value="HATPase_c"/>
    <property type="match status" value="1"/>
</dbReference>
<dbReference type="InterPro" id="IPR004358">
    <property type="entry name" value="Sig_transdc_His_kin-like_C"/>
</dbReference>
<dbReference type="AlphaFoldDB" id="A0A831XEU0"/>
<keyword evidence="11" id="KW-0472">Membrane</keyword>
<dbReference type="InterPro" id="IPR036097">
    <property type="entry name" value="HisK_dim/P_sf"/>
</dbReference>
<evidence type="ECO:0000256" key="6">
    <source>
        <dbReference type="ARBA" id="ARBA00022741"/>
    </source>
</evidence>
<dbReference type="SMART" id="SM00387">
    <property type="entry name" value="HATPase_c"/>
    <property type="match status" value="1"/>
</dbReference>
<name>A0A831XEU0_GEOME</name>
<dbReference type="SMART" id="SM00304">
    <property type="entry name" value="HAMP"/>
    <property type="match status" value="1"/>
</dbReference>
<comment type="catalytic activity">
    <reaction evidence="1">
        <text>ATP + protein L-histidine = ADP + protein N-phospho-L-histidine.</text>
        <dbReference type="EC" id="2.7.13.3"/>
    </reaction>
</comment>
<dbReference type="GO" id="GO:0016020">
    <property type="term" value="C:membrane"/>
    <property type="evidence" value="ECO:0007669"/>
    <property type="project" value="UniProtKB-SubCell"/>
</dbReference>
<dbReference type="InterPro" id="IPR036890">
    <property type="entry name" value="HATPase_C_sf"/>
</dbReference>
<evidence type="ECO:0000256" key="8">
    <source>
        <dbReference type="ARBA" id="ARBA00022840"/>
    </source>
</evidence>
<comment type="caution">
    <text evidence="14">The sequence shown here is derived from an EMBL/GenBank/DDBJ whole genome shotgun (WGS) entry which is preliminary data.</text>
</comment>
<evidence type="ECO:0000256" key="4">
    <source>
        <dbReference type="ARBA" id="ARBA00022553"/>
    </source>
</evidence>
<keyword evidence="11" id="KW-0812">Transmembrane</keyword>
<dbReference type="InterPro" id="IPR050351">
    <property type="entry name" value="BphY/WalK/GraS-like"/>
</dbReference>
<dbReference type="SUPFAM" id="SSF158472">
    <property type="entry name" value="HAMP domain-like"/>
    <property type="match status" value="1"/>
</dbReference>
<evidence type="ECO:0000313" key="14">
    <source>
        <dbReference type="EMBL" id="HEN41590.1"/>
    </source>
</evidence>
<dbReference type="Pfam" id="PF17152">
    <property type="entry name" value="CHASE8"/>
    <property type="match status" value="1"/>
</dbReference>
<evidence type="ECO:0000259" key="13">
    <source>
        <dbReference type="PROSITE" id="PS50885"/>
    </source>
</evidence>
<dbReference type="GO" id="GO:0000156">
    <property type="term" value="F:phosphorelay response regulator activity"/>
    <property type="evidence" value="ECO:0007669"/>
    <property type="project" value="TreeGrafter"/>
</dbReference>
<keyword evidence="8" id="KW-0067">ATP-binding</keyword>
<evidence type="ECO:0000256" key="7">
    <source>
        <dbReference type="ARBA" id="ARBA00022777"/>
    </source>
</evidence>
<dbReference type="EC" id="2.7.13.3" evidence="3"/>
<feature type="transmembrane region" description="Helical" evidence="11">
    <location>
        <begin position="21"/>
        <end position="40"/>
    </location>
</feature>
<reference evidence="14" key="1">
    <citation type="journal article" date="2020" name="mSystems">
        <title>Genome- and Community-Level Interaction Insights into Carbon Utilization and Element Cycling Functions of Hydrothermarchaeota in Hydrothermal Sediment.</title>
        <authorList>
            <person name="Zhou Z."/>
            <person name="Liu Y."/>
            <person name="Xu W."/>
            <person name="Pan J."/>
            <person name="Luo Z.H."/>
            <person name="Li M."/>
        </authorList>
    </citation>
    <scope>NUCLEOTIDE SEQUENCE [LARGE SCALE GENOMIC DNA]</scope>
    <source>
        <strain evidence="14">SpSt-349</strain>
    </source>
</reference>
<keyword evidence="4" id="KW-0597">Phosphoprotein</keyword>
<dbReference type="SUPFAM" id="SSF47384">
    <property type="entry name" value="Homodimeric domain of signal transducing histidine kinase"/>
    <property type="match status" value="1"/>
</dbReference>
<dbReference type="PROSITE" id="PS50109">
    <property type="entry name" value="HIS_KIN"/>
    <property type="match status" value="1"/>
</dbReference>
<feature type="domain" description="Histidine kinase" evidence="12">
    <location>
        <begin position="282"/>
        <end position="518"/>
    </location>
</feature>
<dbReference type="PANTHER" id="PTHR42878:SF7">
    <property type="entry name" value="SENSOR HISTIDINE KINASE GLRK"/>
    <property type="match status" value="1"/>
</dbReference>
<dbReference type="InterPro" id="IPR005467">
    <property type="entry name" value="His_kinase_dom"/>
</dbReference>
<sequence>MARRPFHDISLERKLGRIYRQATAAAFFCSIALFCIIATVEYRAQFMAAAATEGEILAKNLEASLMFDDTAAADALLSSLAGNRNIDAAAVFNAAGDPFAAYQRPDTAPGIRLRPDAPKRTVFHLTHFDFRTGIVATDHINHDRTLGTLTIRYNLTALYNRILLIVVALGGVFVIAFLVGRAVITRRQRSIIGPIEHLTAAANTISASGNYQIRIPVESADEIGVLTESFNDMLEQIRLRDDELQRSRDELEEKVAQRTRELADHTKNLEQINEDLRNFVHIFHHDLRTPILNLSCYVEEVSAAVAAAHRVLAKYESMMTAEDAAALEESLGGETDFSLDVLRGSVSSVKTMYQAVVNISQISTLRARPREFELMPLLQEVADDFRPRIEEAGMALRIGRVPERITSDPAVLRQILSHLLDNAVKFTRDSREKVIGIDGAETEQEWCLGVRDTGIGIAEAEQQKIFDLFRKGDHPGVSGAGMGLSYSRAFAKCINAAIAVQSQEGAGSLFTITIPKPSGKEGYDAAR</sequence>
<dbReference type="PROSITE" id="PS50885">
    <property type="entry name" value="HAMP"/>
    <property type="match status" value="1"/>
</dbReference>
<evidence type="ECO:0000259" key="12">
    <source>
        <dbReference type="PROSITE" id="PS50109"/>
    </source>
</evidence>
<evidence type="ECO:0000256" key="10">
    <source>
        <dbReference type="SAM" id="Coils"/>
    </source>
</evidence>
<dbReference type="InterPro" id="IPR003660">
    <property type="entry name" value="HAMP_dom"/>
</dbReference>
<evidence type="ECO:0000256" key="3">
    <source>
        <dbReference type="ARBA" id="ARBA00012438"/>
    </source>
</evidence>
<dbReference type="GO" id="GO:0000155">
    <property type="term" value="F:phosphorelay sensor kinase activity"/>
    <property type="evidence" value="ECO:0007669"/>
    <property type="project" value="InterPro"/>
</dbReference>
<keyword evidence="11" id="KW-1133">Transmembrane helix</keyword>
<organism evidence="14">
    <name type="scientific">Geobacter metallireducens</name>
    <dbReference type="NCBI Taxonomy" id="28232"/>
    <lineage>
        <taxon>Bacteria</taxon>
        <taxon>Pseudomonadati</taxon>
        <taxon>Thermodesulfobacteriota</taxon>
        <taxon>Desulfuromonadia</taxon>
        <taxon>Geobacterales</taxon>
        <taxon>Geobacteraceae</taxon>
        <taxon>Geobacter</taxon>
    </lineage>
</organism>
<dbReference type="SUPFAM" id="SSF55874">
    <property type="entry name" value="ATPase domain of HSP90 chaperone/DNA topoisomerase II/histidine kinase"/>
    <property type="match status" value="1"/>
</dbReference>
<dbReference type="GO" id="GO:0030295">
    <property type="term" value="F:protein kinase activator activity"/>
    <property type="evidence" value="ECO:0007669"/>
    <property type="project" value="TreeGrafter"/>
</dbReference>
<keyword evidence="7" id="KW-0418">Kinase</keyword>
<evidence type="ECO:0000256" key="5">
    <source>
        <dbReference type="ARBA" id="ARBA00022679"/>
    </source>
</evidence>
<evidence type="ECO:0000256" key="2">
    <source>
        <dbReference type="ARBA" id="ARBA00004370"/>
    </source>
</evidence>
<dbReference type="CDD" id="cd06225">
    <property type="entry name" value="HAMP"/>
    <property type="match status" value="1"/>
</dbReference>
<dbReference type="InterPro" id="IPR003594">
    <property type="entry name" value="HATPase_dom"/>
</dbReference>
<dbReference type="Gene3D" id="1.10.287.130">
    <property type="match status" value="1"/>
</dbReference>
<comment type="subcellular location">
    <subcellularLocation>
        <location evidence="2">Membrane</location>
    </subcellularLocation>
</comment>
<protein>
    <recommendedName>
        <fullName evidence="3">histidine kinase</fullName>
        <ecNumber evidence="3">2.7.13.3</ecNumber>
    </recommendedName>
</protein>
<dbReference type="InterPro" id="IPR033417">
    <property type="entry name" value="CHASE8"/>
</dbReference>
<dbReference type="Gene3D" id="3.30.565.10">
    <property type="entry name" value="Histidine kinase-like ATPase, C-terminal domain"/>
    <property type="match status" value="1"/>
</dbReference>
<evidence type="ECO:0000256" key="11">
    <source>
        <dbReference type="SAM" id="Phobius"/>
    </source>
</evidence>
<keyword evidence="9" id="KW-0902">Two-component regulatory system</keyword>
<keyword evidence="5" id="KW-0808">Transferase</keyword>
<dbReference type="GO" id="GO:0007234">
    <property type="term" value="P:osmosensory signaling via phosphorelay pathway"/>
    <property type="evidence" value="ECO:0007669"/>
    <property type="project" value="TreeGrafter"/>
</dbReference>
<feature type="domain" description="HAMP" evidence="13">
    <location>
        <begin position="189"/>
        <end position="242"/>
    </location>
</feature>
<feature type="coiled-coil region" evidence="10">
    <location>
        <begin position="234"/>
        <end position="275"/>
    </location>
</feature>
<proteinExistence type="predicted"/>
<dbReference type="PANTHER" id="PTHR42878">
    <property type="entry name" value="TWO-COMPONENT HISTIDINE KINASE"/>
    <property type="match status" value="1"/>
</dbReference>
<feature type="transmembrane region" description="Helical" evidence="11">
    <location>
        <begin position="162"/>
        <end position="184"/>
    </location>
</feature>
<evidence type="ECO:0000256" key="1">
    <source>
        <dbReference type="ARBA" id="ARBA00000085"/>
    </source>
</evidence>
<gene>
    <name evidence="14" type="ORF">ENQ87_04305</name>
</gene>
<dbReference type="PRINTS" id="PR00344">
    <property type="entry name" value="BCTRLSENSOR"/>
</dbReference>
<dbReference type="EMBL" id="DSOV01000012">
    <property type="protein sequence ID" value="HEN41590.1"/>
    <property type="molecule type" value="Genomic_DNA"/>
</dbReference>
<dbReference type="Pfam" id="PF00672">
    <property type="entry name" value="HAMP"/>
    <property type="match status" value="1"/>
</dbReference>
<accession>A0A831XEU0</accession>
<evidence type="ECO:0000256" key="9">
    <source>
        <dbReference type="ARBA" id="ARBA00023012"/>
    </source>
</evidence>